<dbReference type="InterPro" id="IPR006935">
    <property type="entry name" value="Helicase/UvrB_N"/>
</dbReference>
<dbReference type="CDD" id="cd18785">
    <property type="entry name" value="SF2_C"/>
    <property type="match status" value="1"/>
</dbReference>
<evidence type="ECO:0000259" key="1">
    <source>
        <dbReference type="PROSITE" id="PS51192"/>
    </source>
</evidence>
<name>A0A2T5RSW8_9FIRM</name>
<evidence type="ECO:0000313" key="3">
    <source>
        <dbReference type="EMBL" id="PTW03428.1"/>
    </source>
</evidence>
<dbReference type="Pfam" id="PF00271">
    <property type="entry name" value="Helicase_C"/>
    <property type="match status" value="1"/>
</dbReference>
<dbReference type="GO" id="GO:0003677">
    <property type="term" value="F:DNA binding"/>
    <property type="evidence" value="ECO:0007669"/>
    <property type="project" value="InterPro"/>
</dbReference>
<feature type="domain" description="Helicase ATP-binding" evidence="1">
    <location>
        <begin position="39"/>
        <end position="211"/>
    </location>
</feature>
<keyword evidence="3" id="KW-0067">ATP-binding</keyword>
<evidence type="ECO:0000313" key="6">
    <source>
        <dbReference type="Proteomes" id="UP000295176"/>
    </source>
</evidence>
<keyword evidence="3" id="KW-0347">Helicase</keyword>
<dbReference type="SMART" id="SM00487">
    <property type="entry name" value="DEXDc"/>
    <property type="match status" value="1"/>
</dbReference>
<dbReference type="Pfam" id="PF04851">
    <property type="entry name" value="ResIII"/>
    <property type="match status" value="1"/>
</dbReference>
<dbReference type="GO" id="GO:0005524">
    <property type="term" value="F:ATP binding"/>
    <property type="evidence" value="ECO:0007669"/>
    <property type="project" value="InterPro"/>
</dbReference>
<dbReference type="InterPro" id="IPR014001">
    <property type="entry name" value="Helicase_ATP-bd"/>
</dbReference>
<dbReference type="SMART" id="SM00490">
    <property type="entry name" value="HELICc"/>
    <property type="match status" value="1"/>
</dbReference>
<dbReference type="InterPro" id="IPR001650">
    <property type="entry name" value="Helicase_C-like"/>
</dbReference>
<dbReference type="AlphaFoldDB" id="A0A2T5RSW8"/>
<reference evidence="3 5" key="1">
    <citation type="submission" date="2018-04" db="EMBL/GenBank/DDBJ databases">
        <title>Subsurface microbial communities from deep shales in Ohio and West Virginia, USA.</title>
        <authorList>
            <person name="Wrighton K."/>
        </authorList>
    </citation>
    <scope>NUCLEOTIDE SEQUENCE [LARGE SCALE GENOMIC DNA]</scope>
    <source>
        <strain evidence="4 6">MSL 7</strain>
        <strain evidence="3 5">WC1</strain>
    </source>
</reference>
<proteinExistence type="predicted"/>
<dbReference type="EMBL" id="QAXS01000001">
    <property type="protein sequence ID" value="PTW03428.1"/>
    <property type="molecule type" value="Genomic_DNA"/>
</dbReference>
<dbReference type="RefSeq" id="WP_108137539.1">
    <property type="nucleotide sequence ID" value="NZ_QAXS01000001.1"/>
</dbReference>
<keyword evidence="3" id="KW-0378">Hydrolase</keyword>
<keyword evidence="3" id="KW-0547">Nucleotide-binding</keyword>
<dbReference type="PROSITE" id="PS51194">
    <property type="entry name" value="HELICASE_CTER"/>
    <property type="match status" value="1"/>
</dbReference>
<gene>
    <name evidence="4" type="ORF">C7957_12439</name>
    <name evidence="3" type="ORF">C8C76_10164</name>
</gene>
<dbReference type="EMBL" id="SNXX01000024">
    <property type="protein sequence ID" value="TDP89436.1"/>
    <property type="molecule type" value="Genomic_DNA"/>
</dbReference>
<dbReference type="GO" id="GO:0005829">
    <property type="term" value="C:cytosol"/>
    <property type="evidence" value="ECO:0007669"/>
    <property type="project" value="TreeGrafter"/>
</dbReference>
<evidence type="ECO:0000313" key="5">
    <source>
        <dbReference type="Proteomes" id="UP000244089"/>
    </source>
</evidence>
<dbReference type="PANTHER" id="PTHR47396:SF1">
    <property type="entry name" value="ATP-DEPENDENT HELICASE IRC3-RELATED"/>
    <property type="match status" value="1"/>
</dbReference>
<sequence>MADIYFDEKHFLTSDPNLTENEDLREPQIEAYYKAFNHFIKYNKTSHAIIVLPTGVGKTGLMGILPYHISEGRVLIITPGTTIRDSVVDSLNPKNPENFWLKRKVFNQVDELPTLIEYEGDKTPNEILENANIVVLNIHKLQERLESSLINRLNADFFDMILIDEAHHSTADTWVEATNYFLAEKVVKLTGTPFRSDGKPIVGDEIFRYKLSAAMANGYVKSLEDLVHIPEELHLTVDNDSSEVYTVEEIYEMGIKDENWVSRSVAYSKECSQKVVNRSIEQLEEKAKYSDLPHKIIAVACSIEHAEQIKALYEQMEYTATIIHSKLKEEELQMAYKNIENDRTQVVVNVAMLGEGYDHKYLSVAALFRPFRSRLPYAQFVGRILRRIPDSEAQSAQDNVGVIVSHEHLYLRDLWNYYKKEIQESNTIRLLDELEKSEIDLGFEGESNRDYSIGKATEKGEGETIIDSYITTELIEKQREEKAKRKQAIIELQNLLEIKKEEAVKIYDQNQSKKSKIKRPDQYFKDQKNKIDNLIRYEIVPEIISDFKLDASDNDIKNSKLFEGEFSWIKKINSNAGMLATYFNNALKMKIDKKRKDWKLADYEHAFEKVKPIREYVENVLKNYLSPGDEKNEKRY</sequence>
<dbReference type="SUPFAM" id="SSF52540">
    <property type="entry name" value="P-loop containing nucleoside triphosphate hydrolases"/>
    <property type="match status" value="1"/>
</dbReference>
<feature type="domain" description="Helicase C-terminal" evidence="2">
    <location>
        <begin position="275"/>
        <end position="442"/>
    </location>
</feature>
<dbReference type="InterPro" id="IPR050742">
    <property type="entry name" value="Helicase_Restrict-Modif_Enz"/>
</dbReference>
<dbReference type="GO" id="GO:0004386">
    <property type="term" value="F:helicase activity"/>
    <property type="evidence" value="ECO:0007669"/>
    <property type="project" value="UniProtKB-KW"/>
</dbReference>
<dbReference type="OrthoDB" id="9802848at2"/>
<comment type="caution">
    <text evidence="3">The sequence shown here is derived from an EMBL/GenBank/DDBJ whole genome shotgun (WGS) entry which is preliminary data.</text>
</comment>
<evidence type="ECO:0000259" key="2">
    <source>
        <dbReference type="PROSITE" id="PS51194"/>
    </source>
</evidence>
<evidence type="ECO:0000313" key="4">
    <source>
        <dbReference type="EMBL" id="TDP89436.1"/>
    </source>
</evidence>
<accession>A0A2T5RSW8</accession>
<dbReference type="PROSITE" id="PS51192">
    <property type="entry name" value="HELICASE_ATP_BIND_1"/>
    <property type="match status" value="1"/>
</dbReference>
<dbReference type="Proteomes" id="UP000295176">
    <property type="component" value="Unassembled WGS sequence"/>
</dbReference>
<dbReference type="PANTHER" id="PTHR47396">
    <property type="entry name" value="TYPE I RESTRICTION ENZYME ECOKI R PROTEIN"/>
    <property type="match status" value="1"/>
</dbReference>
<dbReference type="Proteomes" id="UP000244089">
    <property type="component" value="Unassembled WGS sequence"/>
</dbReference>
<organism evidence="3 5">
    <name type="scientific">Halanaerobium saccharolyticum</name>
    <dbReference type="NCBI Taxonomy" id="43595"/>
    <lineage>
        <taxon>Bacteria</taxon>
        <taxon>Bacillati</taxon>
        <taxon>Bacillota</taxon>
        <taxon>Clostridia</taxon>
        <taxon>Halanaerobiales</taxon>
        <taxon>Halanaerobiaceae</taxon>
        <taxon>Halanaerobium</taxon>
    </lineage>
</organism>
<dbReference type="GO" id="GO:0016787">
    <property type="term" value="F:hydrolase activity"/>
    <property type="evidence" value="ECO:0007669"/>
    <property type="project" value="InterPro"/>
</dbReference>
<protein>
    <submittedName>
        <fullName evidence="3">Superfamily II DNA or RNA helicase</fullName>
    </submittedName>
</protein>
<dbReference type="InterPro" id="IPR027417">
    <property type="entry name" value="P-loop_NTPase"/>
</dbReference>
<dbReference type="Gene3D" id="3.40.50.300">
    <property type="entry name" value="P-loop containing nucleotide triphosphate hydrolases"/>
    <property type="match status" value="2"/>
</dbReference>